<dbReference type="EMBL" id="KY322437">
    <property type="protein sequence ID" value="AUF82347.1"/>
    <property type="molecule type" value="Genomic_DNA"/>
</dbReference>
<name>A0A2P0VN54_9VIRU</name>
<evidence type="ECO:0000256" key="1">
    <source>
        <dbReference type="SAM" id="Phobius"/>
    </source>
</evidence>
<reference evidence="2" key="1">
    <citation type="journal article" date="2018" name="Virology">
        <title>A giant virus infecting green algae encodes key fermentation genes.</title>
        <authorList>
            <person name="Schvarcz C.R."/>
            <person name="Steward G.F."/>
        </authorList>
    </citation>
    <scope>NUCLEOTIDE SEQUENCE [LARGE SCALE GENOMIC DNA]</scope>
</reference>
<evidence type="ECO:0000313" key="2">
    <source>
        <dbReference type="EMBL" id="AUF82347.1"/>
    </source>
</evidence>
<feature type="transmembrane region" description="Helical" evidence="1">
    <location>
        <begin position="47"/>
        <end position="68"/>
    </location>
</feature>
<evidence type="ECO:0000313" key="3">
    <source>
        <dbReference type="Proteomes" id="UP000244773"/>
    </source>
</evidence>
<keyword evidence="1" id="KW-0812">Transmembrane</keyword>
<keyword evidence="1" id="KW-0472">Membrane</keyword>
<dbReference type="Proteomes" id="UP000244773">
    <property type="component" value="Segment"/>
</dbReference>
<protein>
    <submittedName>
        <fullName evidence="2">Uncharacterized protein</fullName>
    </submittedName>
</protein>
<feature type="transmembrane region" description="Helical" evidence="1">
    <location>
        <begin position="9"/>
        <end position="27"/>
    </location>
</feature>
<organism evidence="2">
    <name type="scientific">Tetraselmis virus 1</name>
    <dbReference type="NCBI Taxonomy" id="2060617"/>
    <lineage>
        <taxon>Viruses</taxon>
        <taxon>Varidnaviria</taxon>
        <taxon>Bamfordvirae</taxon>
        <taxon>Nucleocytoviricota</taxon>
        <taxon>Megaviricetes</taxon>
        <taxon>Imitervirales</taxon>
        <taxon>Allomimiviridae</taxon>
        <taxon>Oceanusvirus</taxon>
        <taxon>Oceanusvirus kaneohense</taxon>
    </lineage>
</organism>
<gene>
    <name evidence="2" type="ORF">TetV_255</name>
</gene>
<keyword evidence="3" id="KW-1185">Reference proteome</keyword>
<proteinExistence type="predicted"/>
<sequence length="104" mass="11500">MISSALKGALIGTLFGPLWAVLTFAYGNSKDQKKEIYGETVPNNDNALIFVAVLNTLIFAGALSMALLCTKTIRWSEIGWSVFLTVPYVAYRAIFPCVKQYPLY</sequence>
<keyword evidence="1" id="KW-1133">Transmembrane helix</keyword>
<accession>A0A2P0VN54</accession>